<comment type="caution">
    <text evidence="2">The sequence shown here is derived from an EMBL/GenBank/DDBJ whole genome shotgun (WGS) entry which is preliminary data.</text>
</comment>
<gene>
    <name evidence="2" type="ORF">GE061_018701</name>
</gene>
<feature type="compositionally biased region" description="Basic and acidic residues" evidence="1">
    <location>
        <begin position="28"/>
        <end position="46"/>
    </location>
</feature>
<feature type="compositionally biased region" description="Basic and acidic residues" evidence="1">
    <location>
        <begin position="297"/>
        <end position="306"/>
    </location>
</feature>
<reference evidence="2" key="1">
    <citation type="journal article" date="2021" name="Mol. Ecol. Resour.">
        <title>Apolygus lucorum genome provides insights into omnivorousness and mesophyll feeding.</title>
        <authorList>
            <person name="Liu Y."/>
            <person name="Liu H."/>
            <person name="Wang H."/>
            <person name="Huang T."/>
            <person name="Liu B."/>
            <person name="Yang B."/>
            <person name="Yin L."/>
            <person name="Li B."/>
            <person name="Zhang Y."/>
            <person name="Zhang S."/>
            <person name="Jiang F."/>
            <person name="Zhang X."/>
            <person name="Ren Y."/>
            <person name="Wang B."/>
            <person name="Wang S."/>
            <person name="Lu Y."/>
            <person name="Wu K."/>
            <person name="Fan W."/>
            <person name="Wang G."/>
        </authorList>
    </citation>
    <scope>NUCLEOTIDE SEQUENCE</scope>
    <source>
        <strain evidence="2">12Hb</strain>
    </source>
</reference>
<proteinExistence type="predicted"/>
<feature type="compositionally biased region" description="Acidic residues" evidence="1">
    <location>
        <begin position="18"/>
        <end position="27"/>
    </location>
</feature>
<evidence type="ECO:0000256" key="1">
    <source>
        <dbReference type="SAM" id="MobiDB-lite"/>
    </source>
</evidence>
<keyword evidence="3" id="KW-1185">Reference proteome</keyword>
<dbReference type="Proteomes" id="UP000466442">
    <property type="component" value="Linkage Group LG9"/>
</dbReference>
<organism evidence="2 3">
    <name type="scientific">Apolygus lucorum</name>
    <name type="common">Small green plant bug</name>
    <name type="synonym">Lygocoris lucorum</name>
    <dbReference type="NCBI Taxonomy" id="248454"/>
    <lineage>
        <taxon>Eukaryota</taxon>
        <taxon>Metazoa</taxon>
        <taxon>Ecdysozoa</taxon>
        <taxon>Arthropoda</taxon>
        <taxon>Hexapoda</taxon>
        <taxon>Insecta</taxon>
        <taxon>Pterygota</taxon>
        <taxon>Neoptera</taxon>
        <taxon>Paraneoptera</taxon>
        <taxon>Hemiptera</taxon>
        <taxon>Heteroptera</taxon>
        <taxon>Panheteroptera</taxon>
        <taxon>Cimicomorpha</taxon>
        <taxon>Miridae</taxon>
        <taxon>Mirini</taxon>
        <taxon>Apolygus</taxon>
    </lineage>
</organism>
<evidence type="ECO:0000313" key="2">
    <source>
        <dbReference type="EMBL" id="KAF6204541.1"/>
    </source>
</evidence>
<name>A0A8S9X880_APOLU</name>
<dbReference type="EMBL" id="WIXP02000009">
    <property type="protein sequence ID" value="KAF6204541.1"/>
    <property type="molecule type" value="Genomic_DNA"/>
</dbReference>
<dbReference type="AlphaFoldDB" id="A0A8S9X880"/>
<evidence type="ECO:0000313" key="3">
    <source>
        <dbReference type="Proteomes" id="UP000466442"/>
    </source>
</evidence>
<feature type="compositionally biased region" description="Basic and acidic residues" evidence="1">
    <location>
        <begin position="254"/>
        <end position="270"/>
    </location>
</feature>
<accession>A0A8S9X880</accession>
<sequence length="306" mass="35978">MQRLIRTTLKDVIREMQAEGDAEETEDANAKKENVGDKRDNGDEQTRTTINKRGSGGGERREMRKRKRANTTKVPCRFYFVICKRAEGGFRYKFVWINSQGRYLKRLEKHRTDRKELFRLSQQMEKLTLSEEQTLLRLKKTFSPWYIYDIQKGTLFTTDQKRQFIEALSDRLKEKGVATKNSLFEFSTPDGKRAELIEFIGGIIEDLLKDFDDIQISPGAFLDENIGDREEEIYTETKCKSEDEERCKQRVTETTRVWGDEDQKDERSTEDGDNDSDEIYRCKRSRMNSTKFDSDEDGHIDTKNPH</sequence>
<protein>
    <submittedName>
        <fullName evidence="2">Uncharacterized protein</fullName>
    </submittedName>
</protein>
<feature type="region of interest" description="Disordered" evidence="1">
    <location>
        <begin position="254"/>
        <end position="306"/>
    </location>
</feature>
<feature type="region of interest" description="Disordered" evidence="1">
    <location>
        <begin position="15"/>
        <end position="68"/>
    </location>
</feature>